<evidence type="ECO:0000313" key="4">
    <source>
        <dbReference type="Proteomes" id="UP000286341"/>
    </source>
</evidence>
<name>A0A413QR85_9FIRM</name>
<dbReference type="Proteomes" id="UP000286181">
    <property type="component" value="Unassembled WGS sequence"/>
</dbReference>
<comment type="caution">
    <text evidence="1">The sequence shown here is derived from an EMBL/GenBank/DDBJ whole genome shotgun (WGS) entry which is preliminary data.</text>
</comment>
<dbReference type="RefSeq" id="WP_118343013.1">
    <property type="nucleotide sequence ID" value="NZ_QROF01000008.1"/>
</dbReference>
<reference evidence="3 4" key="1">
    <citation type="submission" date="2018-08" db="EMBL/GenBank/DDBJ databases">
        <title>A genome reference for cultivated species of the human gut microbiota.</title>
        <authorList>
            <person name="Zou Y."/>
            <person name="Xue W."/>
            <person name="Luo G."/>
        </authorList>
    </citation>
    <scope>NUCLEOTIDE SEQUENCE [LARGE SCALE GENOMIC DNA]</scope>
    <source>
        <strain evidence="2 3">AF39-14AC</strain>
        <strain evidence="1 4">AM44-1AT</strain>
    </source>
</reference>
<proteinExistence type="predicted"/>
<dbReference type="EMBL" id="QROF01000008">
    <property type="protein sequence ID" value="RHL03727.1"/>
    <property type="molecule type" value="Genomic_DNA"/>
</dbReference>
<evidence type="ECO:0000313" key="1">
    <source>
        <dbReference type="EMBL" id="RHA09398.1"/>
    </source>
</evidence>
<dbReference type="InterPro" id="IPR039498">
    <property type="entry name" value="NTP_transf_5"/>
</dbReference>
<gene>
    <name evidence="2" type="ORF">DW038_10205</name>
    <name evidence="1" type="ORF">DW948_14285</name>
</gene>
<evidence type="ECO:0000313" key="3">
    <source>
        <dbReference type="Proteomes" id="UP000286181"/>
    </source>
</evidence>
<protein>
    <recommendedName>
        <fullName evidence="5">Nucleotidyltransferase family protein</fullName>
    </recommendedName>
</protein>
<dbReference type="Pfam" id="PF14907">
    <property type="entry name" value="NTP_transf_5"/>
    <property type="match status" value="1"/>
</dbReference>
<dbReference type="AlphaFoldDB" id="A0A413QR85"/>
<accession>A0A413QR85</accession>
<evidence type="ECO:0008006" key="5">
    <source>
        <dbReference type="Google" id="ProtNLM"/>
    </source>
</evidence>
<dbReference type="EMBL" id="QSFB01000031">
    <property type="protein sequence ID" value="RHA09398.1"/>
    <property type="molecule type" value="Genomic_DNA"/>
</dbReference>
<organism evidence="1 4">
    <name type="scientific">Agathobacter rectalis</name>
    <dbReference type="NCBI Taxonomy" id="39491"/>
    <lineage>
        <taxon>Bacteria</taxon>
        <taxon>Bacillati</taxon>
        <taxon>Bacillota</taxon>
        <taxon>Clostridia</taxon>
        <taxon>Lachnospirales</taxon>
        <taxon>Lachnospiraceae</taxon>
        <taxon>Agathobacter</taxon>
    </lineage>
</organism>
<evidence type="ECO:0000313" key="2">
    <source>
        <dbReference type="EMBL" id="RHL03727.1"/>
    </source>
</evidence>
<sequence length="391" mass="46616">MKDIIGSMEGYKIYEKLILLCSRADQSEEVDEYIQSLILDSMMNWDMFLGVLLNNRVNGVVYKKLIQYKGIPKYVIYYLRTIYEEQVMKGERHIQEIQIINKALREAHIHYAFLKGAYMNTFVYKVGERSSNDTDIMVWPEDLNKCGKVLEDMGYRQGYIKDGEFKAATRNDIIFAKMNTYEIVPYIKIMEDSHLPYHVIDINFKLSNDEKKGVSKRILDTVQDVERGKYSLRIMRDENFLLYLCIHLYREATMVLQIMSGTDLTLYKFMDVHFFILDREDSLDWDLMFEEAEILGRLNDIYYTLYYTEELYPGTVCKKNLEKFKPESTDFLNEYKGRDNTKEVYKWNLNFKERVLNSERKLEAMPNISEEYKRYHNILDKLKKDDNITLS</sequence>
<dbReference type="Proteomes" id="UP000286341">
    <property type="component" value="Unassembled WGS sequence"/>
</dbReference>